<protein>
    <submittedName>
        <fullName evidence="1">Uncharacterized protein</fullName>
    </submittedName>
</protein>
<dbReference type="InterPro" id="IPR025177">
    <property type="entry name" value="MciZ"/>
</dbReference>
<gene>
    <name evidence="1" type="ORF">J40TS1_08600</name>
</gene>
<proteinExistence type="predicted"/>
<dbReference type="AlphaFoldDB" id="A0A920CXE3"/>
<evidence type="ECO:0000313" key="1">
    <source>
        <dbReference type="EMBL" id="GIP15218.1"/>
    </source>
</evidence>
<dbReference type="Proteomes" id="UP000683139">
    <property type="component" value="Unassembled WGS sequence"/>
</dbReference>
<sequence>MIKQHIHQNRMTLSGKAGEIKKTLHALLQDDGGKATVTQYLSGRTSRKKS</sequence>
<name>A0A920CXE3_9BACL</name>
<evidence type="ECO:0000313" key="2">
    <source>
        <dbReference type="Proteomes" id="UP000683139"/>
    </source>
</evidence>
<dbReference type="Pfam" id="PF13072">
    <property type="entry name" value="MciZ"/>
    <property type="match status" value="1"/>
</dbReference>
<keyword evidence="2" id="KW-1185">Reference proteome</keyword>
<organism evidence="1 2">
    <name type="scientific">Paenibacillus montaniterrae</name>
    <dbReference type="NCBI Taxonomy" id="429341"/>
    <lineage>
        <taxon>Bacteria</taxon>
        <taxon>Bacillati</taxon>
        <taxon>Bacillota</taxon>
        <taxon>Bacilli</taxon>
        <taxon>Bacillales</taxon>
        <taxon>Paenibacillaceae</taxon>
        <taxon>Paenibacillus</taxon>
    </lineage>
</organism>
<comment type="caution">
    <text evidence="1">The sequence shown here is derived from an EMBL/GenBank/DDBJ whole genome shotgun (WGS) entry which is preliminary data.</text>
</comment>
<dbReference type="EMBL" id="BOSE01000001">
    <property type="protein sequence ID" value="GIP15218.1"/>
    <property type="molecule type" value="Genomic_DNA"/>
</dbReference>
<accession>A0A920CXE3</accession>
<dbReference type="RefSeq" id="WP_213513433.1">
    <property type="nucleotide sequence ID" value="NZ_BOSE01000001.1"/>
</dbReference>
<reference evidence="1" key="1">
    <citation type="submission" date="2021-03" db="EMBL/GenBank/DDBJ databases">
        <title>Antimicrobial resistance genes in bacteria isolated from Japanese honey, and their potential for conferring macrolide and lincosamide resistance in the American foulbrood pathogen Paenibacillus larvae.</title>
        <authorList>
            <person name="Okamoto M."/>
            <person name="Kumagai M."/>
            <person name="Kanamori H."/>
            <person name="Takamatsu D."/>
        </authorList>
    </citation>
    <scope>NUCLEOTIDE SEQUENCE</scope>
    <source>
        <strain evidence="1">J40TS1</strain>
    </source>
</reference>